<accession>A0A6G1TZH0</accession>
<dbReference type="Proteomes" id="UP000480425">
    <property type="component" value="Unassembled WGS sequence"/>
</dbReference>
<evidence type="ECO:0000313" key="3">
    <source>
        <dbReference type="Proteomes" id="UP000480425"/>
    </source>
</evidence>
<name>A0A6G1TZH0_9BACT</name>
<sequence>MEKRNLWKREEYIVVLNLYYKLPFGKLHQNTKEVKELAALIGRTKGSVAMRLTNFAACDPYILSTGRHGLEAGKKQCQPYWDEFNNDRESLLFESEKILAKLENSTVDEKFQAALKGIENLQGEDKVRAIKTRVNQSVFRSIILSNYSGKCALTGIDVPELLVASHIKPWAVDEKERLNPSNGICLSSLYDSAFDKGLIGFDQEYKVILSPRILEQESKCYFEKYFGSIKHRQLVLPEEYKPDKVFLEWHMDTIFQR</sequence>
<dbReference type="RefSeq" id="WP_153123173.1">
    <property type="nucleotide sequence ID" value="NZ_VZCB01000052.1"/>
</dbReference>
<keyword evidence="2" id="KW-0255">Endonuclease</keyword>
<organism evidence="2 3">
    <name type="scientific">Segatella copri</name>
    <dbReference type="NCBI Taxonomy" id="165179"/>
    <lineage>
        <taxon>Bacteria</taxon>
        <taxon>Pseudomonadati</taxon>
        <taxon>Bacteroidota</taxon>
        <taxon>Bacteroidia</taxon>
        <taxon>Bacteroidales</taxon>
        <taxon>Prevotellaceae</taxon>
        <taxon>Segatella</taxon>
    </lineage>
</organism>
<dbReference type="Pfam" id="PF13391">
    <property type="entry name" value="HNH_2"/>
    <property type="match status" value="1"/>
</dbReference>
<keyword evidence="2" id="KW-0378">Hydrolase</keyword>
<evidence type="ECO:0000313" key="2">
    <source>
        <dbReference type="EMBL" id="MQN80577.1"/>
    </source>
</evidence>
<dbReference type="EMBL" id="VZCB01000052">
    <property type="protein sequence ID" value="MQN80577.1"/>
    <property type="molecule type" value="Genomic_DNA"/>
</dbReference>
<dbReference type="GO" id="GO:0004519">
    <property type="term" value="F:endonuclease activity"/>
    <property type="evidence" value="ECO:0007669"/>
    <property type="project" value="UniProtKB-KW"/>
</dbReference>
<feature type="domain" description="HNH nuclease" evidence="1">
    <location>
        <begin position="151"/>
        <end position="202"/>
    </location>
</feature>
<protein>
    <submittedName>
        <fullName evidence="2">HNH endonuclease</fullName>
    </submittedName>
</protein>
<keyword evidence="2" id="KW-0540">Nuclease</keyword>
<proteinExistence type="predicted"/>
<dbReference type="OrthoDB" id="67788at2"/>
<gene>
    <name evidence="2" type="ORF">F7D73_06355</name>
</gene>
<dbReference type="AlphaFoldDB" id="A0A6G1TZH0"/>
<dbReference type="InterPro" id="IPR003615">
    <property type="entry name" value="HNH_nuc"/>
</dbReference>
<comment type="caution">
    <text evidence="2">The sequence shown here is derived from an EMBL/GenBank/DDBJ whole genome shotgun (WGS) entry which is preliminary data.</text>
</comment>
<reference evidence="2 3" key="1">
    <citation type="submission" date="2019-09" db="EMBL/GenBank/DDBJ databases">
        <title>Distinct polysaccharide growth profiles of human intestinal Prevotella copri isolates.</title>
        <authorList>
            <person name="Fehlner-Peach H."/>
            <person name="Magnabosco C."/>
            <person name="Raghavan V."/>
            <person name="Scher J.U."/>
            <person name="Tett A."/>
            <person name="Cox L.M."/>
            <person name="Gottsegen C."/>
            <person name="Watters A."/>
            <person name="Wiltshire- Gordon J.D."/>
            <person name="Segata N."/>
            <person name="Bonneau R."/>
            <person name="Littman D.R."/>
        </authorList>
    </citation>
    <scope>NUCLEOTIDE SEQUENCE [LARGE SCALE GENOMIC DNA]</scope>
    <source>
        <strain evidence="3">iA622</strain>
    </source>
</reference>
<evidence type="ECO:0000259" key="1">
    <source>
        <dbReference type="Pfam" id="PF13391"/>
    </source>
</evidence>